<proteinExistence type="predicted"/>
<name>A0A8J5IJT9_9STRA</name>
<protein>
    <submittedName>
        <fullName evidence="1">Uncharacterized protein</fullName>
    </submittedName>
</protein>
<comment type="caution">
    <text evidence="1">The sequence shown here is derived from an EMBL/GenBank/DDBJ whole genome shotgun (WGS) entry which is preliminary data.</text>
</comment>
<evidence type="ECO:0000313" key="1">
    <source>
        <dbReference type="EMBL" id="KAG6953152.1"/>
    </source>
</evidence>
<keyword evidence="2" id="KW-1185">Reference proteome</keyword>
<evidence type="ECO:0000313" key="2">
    <source>
        <dbReference type="Proteomes" id="UP000709295"/>
    </source>
</evidence>
<dbReference type="Proteomes" id="UP000709295">
    <property type="component" value="Unassembled WGS sequence"/>
</dbReference>
<sequence length="137" mass="15688">MPRHRIPTHYTLHFMATTVDGWLPARVCGESRKAFAKSRSVPRPSLQNWERQIHRLREKIRRHSRAGPSFPPVLPRESRLTLSGSDHMSISTPVEDTLCVFSKDERRLEHTVTIDIIIEAAADFMPAEIGTKSYEGK</sequence>
<reference evidence="1" key="1">
    <citation type="submission" date="2021-01" db="EMBL/GenBank/DDBJ databases">
        <title>Phytophthora aleatoria, a newly-described species from Pinus radiata is distinct from Phytophthora cactorum isolates based on comparative genomics.</title>
        <authorList>
            <person name="Mcdougal R."/>
            <person name="Panda P."/>
            <person name="Williams N."/>
            <person name="Studholme D.J."/>
        </authorList>
    </citation>
    <scope>NUCLEOTIDE SEQUENCE</scope>
    <source>
        <strain evidence="1">NZFS 4037</strain>
    </source>
</reference>
<dbReference type="EMBL" id="JAENGY010001050">
    <property type="protein sequence ID" value="KAG6953152.1"/>
    <property type="molecule type" value="Genomic_DNA"/>
</dbReference>
<dbReference type="AlphaFoldDB" id="A0A8J5IJT9"/>
<gene>
    <name evidence="1" type="ORF">JG688_00012969</name>
</gene>
<organism evidence="1 2">
    <name type="scientific">Phytophthora aleatoria</name>
    <dbReference type="NCBI Taxonomy" id="2496075"/>
    <lineage>
        <taxon>Eukaryota</taxon>
        <taxon>Sar</taxon>
        <taxon>Stramenopiles</taxon>
        <taxon>Oomycota</taxon>
        <taxon>Peronosporomycetes</taxon>
        <taxon>Peronosporales</taxon>
        <taxon>Peronosporaceae</taxon>
        <taxon>Phytophthora</taxon>
    </lineage>
</organism>
<accession>A0A8J5IJT9</accession>